<feature type="domain" description="Cupin type-2" evidence="1">
    <location>
        <begin position="53"/>
        <end position="99"/>
    </location>
</feature>
<name>A0A1F5DDX9_9BACT</name>
<reference evidence="2 3" key="1">
    <citation type="journal article" date="2016" name="Nat. Commun.">
        <title>Thousands of microbial genomes shed light on interconnected biogeochemical processes in an aquifer system.</title>
        <authorList>
            <person name="Anantharaman K."/>
            <person name="Brown C.T."/>
            <person name="Hug L.A."/>
            <person name="Sharon I."/>
            <person name="Castelle C.J."/>
            <person name="Probst A.J."/>
            <person name="Thomas B.C."/>
            <person name="Singh A."/>
            <person name="Wilkins M.J."/>
            <person name="Karaoz U."/>
            <person name="Brodie E.L."/>
            <person name="Williams K.H."/>
            <person name="Hubbard S.S."/>
            <person name="Banfield J.F."/>
        </authorList>
    </citation>
    <scope>NUCLEOTIDE SEQUENCE [LARGE SCALE GENOMIC DNA]</scope>
</reference>
<evidence type="ECO:0000313" key="2">
    <source>
        <dbReference type="EMBL" id="OGD53136.1"/>
    </source>
</evidence>
<dbReference type="Gene3D" id="2.60.120.10">
    <property type="entry name" value="Jelly Rolls"/>
    <property type="match status" value="1"/>
</dbReference>
<accession>A0A1F5DDX9</accession>
<protein>
    <recommendedName>
        <fullName evidence="1">Cupin type-2 domain-containing protein</fullName>
    </recommendedName>
</protein>
<dbReference type="AlphaFoldDB" id="A0A1F5DDX9"/>
<dbReference type="InterPro" id="IPR013096">
    <property type="entry name" value="Cupin_2"/>
</dbReference>
<evidence type="ECO:0000259" key="1">
    <source>
        <dbReference type="Pfam" id="PF07883"/>
    </source>
</evidence>
<dbReference type="Proteomes" id="UP000178758">
    <property type="component" value="Unassembled WGS sequence"/>
</dbReference>
<proteinExistence type="predicted"/>
<sequence>MNVKKVVKELQEKYPGKKIIKNNEKNPTEILCEIDPATKHPHYSLAVAVINKSRPHLHQKSKETYQVIKGILDLFVDGKKYKLSEGEKFIINPGQIHWANGNETWIECYSKPGWIIKDHIFKEYQKITNF</sequence>
<dbReference type="InterPro" id="IPR011051">
    <property type="entry name" value="RmlC_Cupin_sf"/>
</dbReference>
<dbReference type="InterPro" id="IPR014710">
    <property type="entry name" value="RmlC-like_jellyroll"/>
</dbReference>
<gene>
    <name evidence="2" type="ORF">A3J78_01010</name>
</gene>
<organism evidence="2 3">
    <name type="scientific">Candidatus Beckwithbacteria bacterium RBG_13_35_6</name>
    <dbReference type="NCBI Taxonomy" id="1797456"/>
    <lineage>
        <taxon>Bacteria</taxon>
        <taxon>Candidatus Beckwithiibacteriota</taxon>
    </lineage>
</organism>
<dbReference type="Pfam" id="PF07883">
    <property type="entry name" value="Cupin_2"/>
    <property type="match status" value="1"/>
</dbReference>
<dbReference type="SUPFAM" id="SSF51182">
    <property type="entry name" value="RmlC-like cupins"/>
    <property type="match status" value="1"/>
</dbReference>
<comment type="caution">
    <text evidence="2">The sequence shown here is derived from an EMBL/GenBank/DDBJ whole genome shotgun (WGS) entry which is preliminary data.</text>
</comment>
<dbReference type="EMBL" id="MEZJ01000043">
    <property type="protein sequence ID" value="OGD53136.1"/>
    <property type="molecule type" value="Genomic_DNA"/>
</dbReference>
<evidence type="ECO:0000313" key="3">
    <source>
        <dbReference type="Proteomes" id="UP000178758"/>
    </source>
</evidence>